<feature type="signal peptide" evidence="1">
    <location>
        <begin position="1"/>
        <end position="21"/>
    </location>
</feature>
<accession>A0ABP0GZ04</accession>
<dbReference type="Proteomes" id="UP001642483">
    <property type="component" value="Unassembled WGS sequence"/>
</dbReference>
<organism evidence="2 3">
    <name type="scientific">Clavelina lepadiformis</name>
    <name type="common">Light-bulb sea squirt</name>
    <name type="synonym">Ascidia lepadiformis</name>
    <dbReference type="NCBI Taxonomy" id="159417"/>
    <lineage>
        <taxon>Eukaryota</taxon>
        <taxon>Metazoa</taxon>
        <taxon>Chordata</taxon>
        <taxon>Tunicata</taxon>
        <taxon>Ascidiacea</taxon>
        <taxon>Aplousobranchia</taxon>
        <taxon>Clavelinidae</taxon>
        <taxon>Clavelina</taxon>
    </lineage>
</organism>
<comment type="caution">
    <text evidence="2">The sequence shown here is derived from an EMBL/GenBank/DDBJ whole genome shotgun (WGS) entry which is preliminary data.</text>
</comment>
<feature type="chain" id="PRO_5046453507" evidence="1">
    <location>
        <begin position="22"/>
        <end position="71"/>
    </location>
</feature>
<evidence type="ECO:0000256" key="1">
    <source>
        <dbReference type="SAM" id="SignalP"/>
    </source>
</evidence>
<proteinExistence type="predicted"/>
<gene>
    <name evidence="2" type="ORF">CVLEPA_LOCUS29077</name>
</gene>
<evidence type="ECO:0000313" key="2">
    <source>
        <dbReference type="EMBL" id="CAK8695864.1"/>
    </source>
</evidence>
<sequence>MNKMLFFVGLLLLVSLTEVSSLNTRIRKANVRYGLSHANKINTETRRKLVDANNRVARSIAEYQPRRKGLE</sequence>
<keyword evidence="1" id="KW-0732">Signal</keyword>
<dbReference type="EMBL" id="CAWYQH010000152">
    <property type="protein sequence ID" value="CAK8695864.1"/>
    <property type="molecule type" value="Genomic_DNA"/>
</dbReference>
<reference evidence="2 3" key="1">
    <citation type="submission" date="2024-02" db="EMBL/GenBank/DDBJ databases">
        <authorList>
            <person name="Daric V."/>
            <person name="Darras S."/>
        </authorList>
    </citation>
    <scope>NUCLEOTIDE SEQUENCE [LARGE SCALE GENOMIC DNA]</scope>
</reference>
<keyword evidence="3" id="KW-1185">Reference proteome</keyword>
<protein>
    <submittedName>
        <fullName evidence="2">Uncharacterized protein</fullName>
    </submittedName>
</protein>
<evidence type="ECO:0000313" key="3">
    <source>
        <dbReference type="Proteomes" id="UP001642483"/>
    </source>
</evidence>
<name>A0ABP0GZ04_CLALP</name>